<organism evidence="2 3">
    <name type="scientific">Adineta ricciae</name>
    <name type="common">Rotifer</name>
    <dbReference type="NCBI Taxonomy" id="249248"/>
    <lineage>
        <taxon>Eukaryota</taxon>
        <taxon>Metazoa</taxon>
        <taxon>Spiralia</taxon>
        <taxon>Gnathifera</taxon>
        <taxon>Rotifera</taxon>
        <taxon>Eurotatoria</taxon>
        <taxon>Bdelloidea</taxon>
        <taxon>Adinetida</taxon>
        <taxon>Adinetidae</taxon>
        <taxon>Adineta</taxon>
    </lineage>
</organism>
<feature type="transmembrane region" description="Helical" evidence="1">
    <location>
        <begin position="619"/>
        <end position="641"/>
    </location>
</feature>
<feature type="transmembrane region" description="Helical" evidence="1">
    <location>
        <begin position="296"/>
        <end position="317"/>
    </location>
</feature>
<evidence type="ECO:0000313" key="2">
    <source>
        <dbReference type="EMBL" id="CAF1423070.1"/>
    </source>
</evidence>
<keyword evidence="1" id="KW-0812">Transmembrane</keyword>
<keyword evidence="1" id="KW-0472">Membrane</keyword>
<protein>
    <submittedName>
        <fullName evidence="2">Uncharacterized protein</fullName>
    </submittedName>
</protein>
<gene>
    <name evidence="2" type="ORF">EDS130_LOCUS37636</name>
</gene>
<evidence type="ECO:0000313" key="3">
    <source>
        <dbReference type="Proteomes" id="UP000663852"/>
    </source>
</evidence>
<dbReference type="EMBL" id="CAJNOJ010000375">
    <property type="protein sequence ID" value="CAF1423070.1"/>
    <property type="molecule type" value="Genomic_DNA"/>
</dbReference>
<evidence type="ECO:0000256" key="1">
    <source>
        <dbReference type="SAM" id="Phobius"/>
    </source>
</evidence>
<reference evidence="2" key="1">
    <citation type="submission" date="2021-02" db="EMBL/GenBank/DDBJ databases">
        <authorList>
            <person name="Nowell W R."/>
        </authorList>
    </citation>
    <scope>NUCLEOTIDE SEQUENCE</scope>
</reference>
<proteinExistence type="predicted"/>
<feature type="transmembrane region" description="Helical" evidence="1">
    <location>
        <begin position="42"/>
        <end position="61"/>
    </location>
</feature>
<name>A0A815MUH1_ADIRI</name>
<keyword evidence="1" id="KW-1133">Transmembrane helix</keyword>
<dbReference type="AlphaFoldDB" id="A0A815MUH1"/>
<comment type="caution">
    <text evidence="2">The sequence shown here is derived from an EMBL/GenBank/DDBJ whole genome shotgun (WGS) entry which is preliminary data.</text>
</comment>
<sequence length="666" mass="76805">MQSLINIANRIRAYAVQLNFFENGSTRLDQFHLRTTIISTRVYTTLLTLAIIVIVVVTSLVTQSEVNYQTLLKKKLTQLLCSCSRITIPYGNFTSTMVTYHLQSPIYYVPGFAVEALLQSILECLFDWSCLKTIHAFIPSSNITDATPLDTNKTRFTPNTSIRTIVSSLFIENWTTEQSFSDYYAQFAPNLCTYTSVHHNNVLYIITKLSGLCGELSAVRRLCIPFMIERWRKTTRNTLTVPGRSEYQYIKISRFSKFSPNGILFSSFFTYTMPSSNTRTMHTDPLERTTLRISTWIYLILLCLSMIIIVLFTSLSVQIHHEIIEDLSIVDFEYLPEKYTRSIQCPCSEIIIPHYSFISLSPQFHLVCTSDFLSDLWFNSIAEAGWPQKLTKTIVLDALSIFNHSSLITDQRLSRAELIARIRHAFNQFPLDTVAEVTYSIALVQSQISTMYTTGQSDAFWKLSPWHNRSHSKYCQTVSKQLGKCSCAFDGKCKLEMILYNYTNYLDVDPLRPIFKISNMFVGCFPIQSLLQSSLECMFDQTCLDPLVNQMKNIIAVARKLNISILQWNSTRFFPKTLIQEIINEMRIETWNENINYSKYYAYCAPKRFPYSYILRDNAIYGFITMIGLFGGLSSTLRIIVPSLVHRIRNKNRTRGQRNNMSRKSD</sequence>
<dbReference type="Proteomes" id="UP000663852">
    <property type="component" value="Unassembled WGS sequence"/>
</dbReference>
<accession>A0A815MUH1</accession>